<dbReference type="AlphaFoldDB" id="A0A2P5XJ51"/>
<protein>
    <recommendedName>
        <fullName evidence="3">RNase H type-1 domain-containing protein</fullName>
    </recommendedName>
</protein>
<dbReference type="EMBL" id="KZ664764">
    <property type="protein sequence ID" value="PPS03361.1"/>
    <property type="molecule type" value="Genomic_DNA"/>
</dbReference>
<evidence type="ECO:0000313" key="2">
    <source>
        <dbReference type="Proteomes" id="UP000239757"/>
    </source>
</evidence>
<dbReference type="Proteomes" id="UP000239757">
    <property type="component" value="Unassembled WGS sequence"/>
</dbReference>
<evidence type="ECO:0000313" key="1">
    <source>
        <dbReference type="EMBL" id="PPS03361.1"/>
    </source>
</evidence>
<gene>
    <name evidence="1" type="ORF">GOBAR_AA17303</name>
</gene>
<organism evidence="1 2">
    <name type="scientific">Gossypium barbadense</name>
    <name type="common">Sea Island cotton</name>
    <name type="synonym">Hibiscus barbadensis</name>
    <dbReference type="NCBI Taxonomy" id="3634"/>
    <lineage>
        <taxon>Eukaryota</taxon>
        <taxon>Viridiplantae</taxon>
        <taxon>Streptophyta</taxon>
        <taxon>Embryophyta</taxon>
        <taxon>Tracheophyta</taxon>
        <taxon>Spermatophyta</taxon>
        <taxon>Magnoliopsida</taxon>
        <taxon>eudicotyledons</taxon>
        <taxon>Gunneridae</taxon>
        <taxon>Pentapetalae</taxon>
        <taxon>rosids</taxon>
        <taxon>malvids</taxon>
        <taxon>Malvales</taxon>
        <taxon>Malvaceae</taxon>
        <taxon>Malvoideae</taxon>
        <taxon>Gossypium</taxon>
    </lineage>
</organism>
<reference evidence="1 2" key="1">
    <citation type="submission" date="2015-01" db="EMBL/GenBank/DDBJ databases">
        <title>Genome of allotetraploid Gossypium barbadense reveals genomic plasticity and fiber elongation in cotton evolution.</title>
        <authorList>
            <person name="Chen X."/>
            <person name="Liu X."/>
            <person name="Zhao B."/>
            <person name="Zheng H."/>
            <person name="Hu Y."/>
            <person name="Lu G."/>
            <person name="Yang C."/>
            <person name="Chen J."/>
            <person name="Shan C."/>
            <person name="Zhang L."/>
            <person name="Zhou Y."/>
            <person name="Wang L."/>
            <person name="Guo W."/>
            <person name="Bai Y."/>
            <person name="Ruan J."/>
            <person name="Shangguan X."/>
            <person name="Mao Y."/>
            <person name="Jiang J."/>
            <person name="Zhu Y."/>
            <person name="Lei J."/>
            <person name="Kang H."/>
            <person name="Chen S."/>
            <person name="He X."/>
            <person name="Wang R."/>
            <person name="Wang Y."/>
            <person name="Chen J."/>
            <person name="Wang L."/>
            <person name="Yu S."/>
            <person name="Wang B."/>
            <person name="Wei J."/>
            <person name="Song S."/>
            <person name="Lu X."/>
            <person name="Gao Z."/>
            <person name="Gu W."/>
            <person name="Deng X."/>
            <person name="Ma D."/>
            <person name="Wang S."/>
            <person name="Liang W."/>
            <person name="Fang L."/>
            <person name="Cai C."/>
            <person name="Zhu X."/>
            <person name="Zhou B."/>
            <person name="Zhang Y."/>
            <person name="Chen Z."/>
            <person name="Xu S."/>
            <person name="Zhu R."/>
            <person name="Wang S."/>
            <person name="Zhang T."/>
            <person name="Zhao G."/>
        </authorList>
    </citation>
    <scope>NUCLEOTIDE SEQUENCE [LARGE SCALE GENOMIC DNA]</scope>
    <source>
        <strain evidence="2">cv. Xinhai21</strain>
        <tissue evidence="1">Leaf</tissue>
    </source>
</reference>
<proteinExistence type="predicted"/>
<accession>A0A2P5XJ51</accession>
<name>A0A2P5XJ51_GOSBA</name>
<evidence type="ECO:0008006" key="3">
    <source>
        <dbReference type="Google" id="ProtNLM"/>
    </source>
</evidence>
<sequence length="166" mass="18623">MVAWVFVGSKVPLPGLEDMKVCKLFFVDGQSWDKEMVEGDFGRLLAANDALTVAAKQWKNPPRGRLKCNVDAVVFESENVTSWAAVVRDFGSCSVRNRSSSQLTEGIVMREALYHSLNWLVWMTLLREPTILRSANALNHKVFYNSKFELVDSGCLGVQPPNTKRS</sequence>